<dbReference type="PANTHER" id="PTHR13439:SF0">
    <property type="entry name" value="TOPOISOMERASE I DAMAGE AFFECTED PROTEIN 4"/>
    <property type="match status" value="1"/>
</dbReference>
<feature type="transmembrane region" description="Helical" evidence="6">
    <location>
        <begin position="165"/>
        <end position="183"/>
    </location>
</feature>
<accession>A0A2R5GRF4</accession>
<feature type="transmembrane region" description="Helical" evidence="6">
    <location>
        <begin position="242"/>
        <end position="261"/>
    </location>
</feature>
<feature type="domain" description="TLC" evidence="7">
    <location>
        <begin position="72"/>
        <end position="273"/>
    </location>
</feature>
<evidence type="ECO:0000256" key="2">
    <source>
        <dbReference type="ARBA" id="ARBA00022692"/>
    </source>
</evidence>
<name>A0A2R5GRF4_9STRA</name>
<keyword evidence="9" id="KW-1185">Reference proteome</keyword>
<feature type="transmembrane region" description="Helical" evidence="6">
    <location>
        <begin position="204"/>
        <end position="226"/>
    </location>
</feature>
<dbReference type="PROSITE" id="PS50922">
    <property type="entry name" value="TLC"/>
    <property type="match status" value="1"/>
</dbReference>
<dbReference type="InParanoid" id="A0A2R5GRF4"/>
<dbReference type="OrthoDB" id="190120at2759"/>
<keyword evidence="4 5" id="KW-0472">Membrane</keyword>
<reference evidence="8 9" key="1">
    <citation type="submission" date="2017-12" db="EMBL/GenBank/DDBJ databases">
        <title>Sequencing, de novo assembly and annotation of complete genome of a new Thraustochytrid species, strain FCC1311.</title>
        <authorList>
            <person name="Sedici K."/>
            <person name="Godart F."/>
            <person name="Aiese Cigliano R."/>
            <person name="Sanseverino W."/>
            <person name="Barakat M."/>
            <person name="Ortet P."/>
            <person name="Marechal E."/>
            <person name="Cagnac O."/>
            <person name="Amato A."/>
        </authorList>
    </citation>
    <scope>NUCLEOTIDE SEQUENCE [LARGE SCALE GENOMIC DNA]</scope>
</reference>
<dbReference type="SMART" id="SM00724">
    <property type="entry name" value="TLC"/>
    <property type="match status" value="1"/>
</dbReference>
<keyword evidence="2 5" id="KW-0812">Transmembrane</keyword>
<protein>
    <submittedName>
        <fullName evidence="8">Transmembrane protein 56</fullName>
    </submittedName>
</protein>
<evidence type="ECO:0000259" key="7">
    <source>
        <dbReference type="PROSITE" id="PS50922"/>
    </source>
</evidence>
<comment type="caution">
    <text evidence="8">The sequence shown here is derived from an EMBL/GenBank/DDBJ whole genome shotgun (WGS) entry which is preliminary data.</text>
</comment>
<evidence type="ECO:0000256" key="4">
    <source>
        <dbReference type="ARBA" id="ARBA00023136"/>
    </source>
</evidence>
<comment type="subcellular location">
    <subcellularLocation>
        <location evidence="1">Membrane</location>
        <topology evidence="1">Multi-pass membrane protein</topology>
    </subcellularLocation>
</comment>
<evidence type="ECO:0000256" key="5">
    <source>
        <dbReference type="PROSITE-ProRule" id="PRU00205"/>
    </source>
</evidence>
<dbReference type="InterPro" id="IPR050846">
    <property type="entry name" value="TLCD"/>
</dbReference>
<keyword evidence="3 6" id="KW-1133">Transmembrane helix</keyword>
<dbReference type="GO" id="GO:0005783">
    <property type="term" value="C:endoplasmic reticulum"/>
    <property type="evidence" value="ECO:0007669"/>
    <property type="project" value="TreeGrafter"/>
</dbReference>
<evidence type="ECO:0000256" key="1">
    <source>
        <dbReference type="ARBA" id="ARBA00004141"/>
    </source>
</evidence>
<dbReference type="GO" id="GO:0055088">
    <property type="term" value="P:lipid homeostasis"/>
    <property type="evidence" value="ECO:0007669"/>
    <property type="project" value="TreeGrafter"/>
</dbReference>
<feature type="transmembrane region" description="Helical" evidence="6">
    <location>
        <begin position="27"/>
        <end position="47"/>
    </location>
</feature>
<evidence type="ECO:0000313" key="8">
    <source>
        <dbReference type="EMBL" id="GBG30464.1"/>
    </source>
</evidence>
<evidence type="ECO:0000256" key="6">
    <source>
        <dbReference type="SAM" id="Phobius"/>
    </source>
</evidence>
<dbReference type="InterPro" id="IPR006634">
    <property type="entry name" value="TLC-dom"/>
</dbReference>
<organism evidence="8 9">
    <name type="scientific">Hondaea fermentalgiana</name>
    <dbReference type="NCBI Taxonomy" id="2315210"/>
    <lineage>
        <taxon>Eukaryota</taxon>
        <taxon>Sar</taxon>
        <taxon>Stramenopiles</taxon>
        <taxon>Bigyra</taxon>
        <taxon>Labyrinthulomycetes</taxon>
        <taxon>Thraustochytrida</taxon>
        <taxon>Thraustochytriidae</taxon>
        <taxon>Hondaea</taxon>
    </lineage>
</organism>
<evidence type="ECO:0000313" key="9">
    <source>
        <dbReference type="Proteomes" id="UP000241890"/>
    </source>
</evidence>
<proteinExistence type="predicted"/>
<sequence length="273" mass="31253">MTSVESLQAALAPLEPWLGGALEAKQIWRTTVVFVVFNVLYQVTALVSARFSTTYKTNNAHRHNRPQSISHDEKVHWNAMVLSFVHSVTVSCLCSSLVLFPDESIEIDRAYGRSERAMLAFSISCGFFLYDTKNCFKSTGPQWPYIFHHVACFFCYNFVQYPFLQYYAVRFLLFELSTPFMNIRSLMLLLGRKGTPLFQAIERSFALSFLIVRILMGVPLSLFAFYDAYVLYESGKQHSTPVMAYFCFANAGLNALNLFWMSTMVQKWAAKSE</sequence>
<dbReference type="Proteomes" id="UP000241890">
    <property type="component" value="Unassembled WGS sequence"/>
</dbReference>
<dbReference type="Pfam" id="PF03798">
    <property type="entry name" value="TRAM_LAG1_CLN8"/>
    <property type="match status" value="1"/>
</dbReference>
<dbReference type="EMBL" id="BEYU01000076">
    <property type="protein sequence ID" value="GBG30464.1"/>
    <property type="molecule type" value="Genomic_DNA"/>
</dbReference>
<gene>
    <name evidence="8" type="ORF">FCC1311_066832</name>
</gene>
<dbReference type="PANTHER" id="PTHR13439">
    <property type="entry name" value="CT120 PROTEIN"/>
    <property type="match status" value="1"/>
</dbReference>
<dbReference type="AlphaFoldDB" id="A0A2R5GRF4"/>
<evidence type="ECO:0000256" key="3">
    <source>
        <dbReference type="ARBA" id="ARBA00022989"/>
    </source>
</evidence>
<feature type="transmembrane region" description="Helical" evidence="6">
    <location>
        <begin position="142"/>
        <end position="159"/>
    </location>
</feature>
<dbReference type="GO" id="GO:0016020">
    <property type="term" value="C:membrane"/>
    <property type="evidence" value="ECO:0007669"/>
    <property type="project" value="UniProtKB-SubCell"/>
</dbReference>